<dbReference type="Pfam" id="PF26593">
    <property type="entry name" value="TraC-like"/>
    <property type="match status" value="1"/>
</dbReference>
<dbReference type="EMBL" id="MHNL01000001">
    <property type="protein sequence ID" value="OGZ46204.1"/>
    <property type="molecule type" value="Genomic_DNA"/>
</dbReference>
<evidence type="ECO:0000259" key="1">
    <source>
        <dbReference type="Pfam" id="PF26593"/>
    </source>
</evidence>
<organism evidence="2 3">
    <name type="scientific">Candidatus Ryanbacteria bacterium RIFCSPHIGHO2_01_FULL_48_27</name>
    <dbReference type="NCBI Taxonomy" id="1802115"/>
    <lineage>
        <taxon>Bacteria</taxon>
        <taxon>Candidatus Ryaniibacteriota</taxon>
    </lineage>
</organism>
<accession>A0A1G2G7H3</accession>
<comment type="caution">
    <text evidence="2">The sequence shown here is derived from an EMBL/GenBank/DDBJ whole genome shotgun (WGS) entry which is preliminary data.</text>
</comment>
<gene>
    <name evidence="2" type="ORF">A2756_06395</name>
</gene>
<evidence type="ECO:0000313" key="3">
    <source>
        <dbReference type="Proteomes" id="UP000177785"/>
    </source>
</evidence>
<reference evidence="2 3" key="1">
    <citation type="journal article" date="2016" name="Nat. Commun.">
        <title>Thousands of microbial genomes shed light on interconnected biogeochemical processes in an aquifer system.</title>
        <authorList>
            <person name="Anantharaman K."/>
            <person name="Brown C.T."/>
            <person name="Hug L.A."/>
            <person name="Sharon I."/>
            <person name="Castelle C.J."/>
            <person name="Probst A.J."/>
            <person name="Thomas B.C."/>
            <person name="Singh A."/>
            <person name="Wilkins M.J."/>
            <person name="Karaoz U."/>
            <person name="Brodie E.L."/>
            <person name="Williams K.H."/>
            <person name="Hubbard S.S."/>
            <person name="Banfield J.F."/>
        </authorList>
    </citation>
    <scope>NUCLEOTIDE SEQUENCE [LARGE SCALE GENOMIC DNA]</scope>
</reference>
<proteinExistence type="predicted"/>
<name>A0A1G2G7H3_9BACT</name>
<dbReference type="Proteomes" id="UP000177785">
    <property type="component" value="Unassembled WGS sequence"/>
</dbReference>
<feature type="domain" description="TraC-like" evidence="1">
    <location>
        <begin position="27"/>
        <end position="197"/>
    </location>
</feature>
<protein>
    <recommendedName>
        <fullName evidence="1">TraC-like domain-containing protein</fullName>
    </recommendedName>
</protein>
<dbReference type="STRING" id="1802115.A2756_06395"/>
<evidence type="ECO:0000313" key="2">
    <source>
        <dbReference type="EMBL" id="OGZ46204.1"/>
    </source>
</evidence>
<dbReference type="AlphaFoldDB" id="A0A1G2G7H3"/>
<dbReference type="InterPro" id="IPR058596">
    <property type="entry name" value="TraC-like_dom"/>
</dbReference>
<sequence length="216" mass="24798">MARSGAQATRDFIEIDEIRDGVLLLRDKSLRAVLMASSINFALKSNDEQDAIVLQYQNFLNSLDFSVEFFVQSRKLNIEPYLDTLRERQKGEFNELMKIQISEYIEFVKTFVDSANIVSKSFYVIIPFSPLASNKSEGLKSVFSSITSHGEKKTLDDSKFQEYKTQLYQRVDAVRQGLIRTGVRMVPLNTEELIELYYGLYNPGELEKGKIPEIPE</sequence>